<feature type="repeat" description="ANK" evidence="1">
    <location>
        <begin position="354"/>
        <end position="386"/>
    </location>
</feature>
<dbReference type="InterPro" id="IPR036770">
    <property type="entry name" value="Ankyrin_rpt-contain_sf"/>
</dbReference>
<dbReference type="EMBL" id="SOYY01000011">
    <property type="protein sequence ID" value="KAA0714676.1"/>
    <property type="molecule type" value="Genomic_DNA"/>
</dbReference>
<dbReference type="SMART" id="SM00248">
    <property type="entry name" value="ANK"/>
    <property type="match status" value="10"/>
</dbReference>
<dbReference type="PROSITE" id="PS50088">
    <property type="entry name" value="ANK_REPEAT"/>
    <property type="match status" value="8"/>
</dbReference>
<feature type="repeat" description="ANK" evidence="1">
    <location>
        <begin position="486"/>
        <end position="518"/>
    </location>
</feature>
<protein>
    <submittedName>
        <fullName evidence="2">Uncharacterized protein</fullName>
    </submittedName>
</protein>
<sequence length="556" mass="61441">MGTALTVNLQDGPSSLRRGVGSGYTGKRIPIRMRCRGTSYRGGYGLVWSSLEAWNVRTSSNASGPLEAMGYRSGNHFRGHIDNTPEGCTALSTVVRTIEIVKGSGLRGALCQPPPGVLLVRRCLFLISVWERREVDLVMSRACPELHWRWLELHDSVSMGSGERRVRTATGTRQWRIHRRPKPRYSVLDERRLHYAAWEGCLEQVKAMLEHGVPANCQDSYGWTAVHHASFKGHLPLVKFIMQTGQVEVNSQDFFNCTPLHRSCSGGNPDTTEFLLQKGASHEARSCSGQTPLHLATANGHLGTARVLLQHLASPNPQDFHKWTPLHWALFGGWGDVVELLLDNGADVEGGRGVGMSPLQLAVLVGNEAGVRLLLHRGADANTRGPNGQTALHLCASYGDKKILQHLLKGGAKLDIRDGDVASPLHLAARSGSRAVVHLLILNGAGLEDRDNLKMTPLHYTMLRDNAEAAKLLLHYGADVNARERLGQTPLHLASERGHLKVLKVLLDKGADPFVRSSWRETAEDVARTHNQPCILHLLQQHQMLRRRDQDAKERE</sequence>
<dbReference type="Proteomes" id="UP000324632">
    <property type="component" value="Chromosome 11"/>
</dbReference>
<feature type="repeat" description="ANK" evidence="1">
    <location>
        <begin position="387"/>
        <end position="419"/>
    </location>
</feature>
<feature type="repeat" description="ANK" evidence="1">
    <location>
        <begin position="321"/>
        <end position="349"/>
    </location>
</feature>
<feature type="repeat" description="ANK" evidence="1">
    <location>
        <begin position="255"/>
        <end position="287"/>
    </location>
</feature>
<feature type="repeat" description="ANK" evidence="1">
    <location>
        <begin position="420"/>
        <end position="452"/>
    </location>
</feature>
<reference evidence="2 3" key="1">
    <citation type="journal article" date="2019" name="Mol. Ecol. Resour.">
        <title>Chromosome-level genome assembly of Triplophysa tibetana, a fish adapted to the harsh high-altitude environment of the Tibetan Plateau.</title>
        <authorList>
            <person name="Yang X."/>
            <person name="Liu H."/>
            <person name="Ma Z."/>
            <person name="Zou Y."/>
            <person name="Zou M."/>
            <person name="Mao Y."/>
            <person name="Li X."/>
            <person name="Wang H."/>
            <person name="Chen T."/>
            <person name="Wang W."/>
            <person name="Yang R."/>
        </authorList>
    </citation>
    <scope>NUCLEOTIDE SEQUENCE [LARGE SCALE GENOMIC DNA]</scope>
    <source>
        <strain evidence="2">TTIB1903HZAU</strain>
        <tissue evidence="2">Muscle</tissue>
    </source>
</reference>
<feature type="repeat" description="ANK" evidence="1">
    <location>
        <begin position="453"/>
        <end position="485"/>
    </location>
</feature>
<gene>
    <name evidence="2" type="ORF">E1301_Tti006484</name>
</gene>
<dbReference type="PANTHER" id="PTHR24118:SF99">
    <property type="entry name" value="POTE ANKYRIN DOMAIN FAMILY MEMBER 3C-RELATED"/>
    <property type="match status" value="1"/>
</dbReference>
<dbReference type="AlphaFoldDB" id="A0A5A9P1R5"/>
<comment type="caution">
    <text evidence="2">The sequence shown here is derived from an EMBL/GenBank/DDBJ whole genome shotgun (WGS) entry which is preliminary data.</text>
</comment>
<evidence type="ECO:0000256" key="1">
    <source>
        <dbReference type="PROSITE-ProRule" id="PRU00023"/>
    </source>
</evidence>
<dbReference type="InterPro" id="IPR002110">
    <property type="entry name" value="Ankyrin_rpt"/>
</dbReference>
<accession>A0A5A9P1R5</accession>
<feature type="repeat" description="ANK" evidence="1">
    <location>
        <begin position="288"/>
        <end position="320"/>
    </location>
</feature>
<dbReference type="SUPFAM" id="SSF48403">
    <property type="entry name" value="Ankyrin repeat"/>
    <property type="match status" value="1"/>
</dbReference>
<name>A0A5A9P1R5_9TELE</name>
<proteinExistence type="predicted"/>
<dbReference type="Gene3D" id="1.25.40.20">
    <property type="entry name" value="Ankyrin repeat-containing domain"/>
    <property type="match status" value="2"/>
</dbReference>
<dbReference type="Pfam" id="PF12796">
    <property type="entry name" value="Ank_2"/>
    <property type="match status" value="4"/>
</dbReference>
<dbReference type="PRINTS" id="PR01415">
    <property type="entry name" value="ANKYRIN"/>
</dbReference>
<keyword evidence="3" id="KW-1185">Reference proteome</keyword>
<evidence type="ECO:0000313" key="3">
    <source>
        <dbReference type="Proteomes" id="UP000324632"/>
    </source>
</evidence>
<dbReference type="PANTHER" id="PTHR24118">
    <property type="entry name" value="POTE ANKYRIN DOMAIN"/>
    <property type="match status" value="1"/>
</dbReference>
<keyword evidence="1" id="KW-0040">ANK repeat</keyword>
<evidence type="ECO:0000313" key="2">
    <source>
        <dbReference type="EMBL" id="KAA0714676.1"/>
    </source>
</evidence>
<organism evidence="2 3">
    <name type="scientific">Triplophysa tibetana</name>
    <dbReference type="NCBI Taxonomy" id="1572043"/>
    <lineage>
        <taxon>Eukaryota</taxon>
        <taxon>Metazoa</taxon>
        <taxon>Chordata</taxon>
        <taxon>Craniata</taxon>
        <taxon>Vertebrata</taxon>
        <taxon>Euteleostomi</taxon>
        <taxon>Actinopterygii</taxon>
        <taxon>Neopterygii</taxon>
        <taxon>Teleostei</taxon>
        <taxon>Ostariophysi</taxon>
        <taxon>Cypriniformes</taxon>
        <taxon>Nemacheilidae</taxon>
        <taxon>Triplophysa</taxon>
    </lineage>
</organism>
<dbReference type="PROSITE" id="PS50297">
    <property type="entry name" value="ANK_REP_REGION"/>
    <property type="match status" value="7"/>
</dbReference>